<dbReference type="OrthoDB" id="10675447at2759"/>
<feature type="region of interest" description="Disordered" evidence="1">
    <location>
        <begin position="292"/>
        <end position="312"/>
    </location>
</feature>
<protein>
    <recommendedName>
        <fullName evidence="4">F-box domain-containing protein</fullName>
    </recommendedName>
</protein>
<name>A0A0C3BXB1_PILCF</name>
<accession>A0A0C3BXB1</accession>
<evidence type="ECO:0008006" key="4">
    <source>
        <dbReference type="Google" id="ProtNLM"/>
    </source>
</evidence>
<proteinExistence type="predicted"/>
<dbReference type="Proteomes" id="UP000054166">
    <property type="component" value="Unassembled WGS sequence"/>
</dbReference>
<dbReference type="HOGENOM" id="CLU_633279_0_0_1"/>
<keyword evidence="3" id="KW-1185">Reference proteome</keyword>
<sequence length="433" mass="48333">MSAHTNTRSMELRRQRVIEPLANHIDRPSLVMLSRVSRRWNVGANAVLWRHLRSFVPLLRLLRPQLAGGIWVCIPICVPHKAVWLIRALLQVFESPIRASTLVRFDEIAACVHSINWSERGWSPEWLEVFASSAHLLHAMRPAHDLLPNLRSFHANCETLRGVGTIVPWLSASLHNVDIVLGLTADDAVGTYVLSALEGHSSHITSFSLRMDSSPNRRRFMAQALLAVLQGLGAVRRVTTPLFDVPSQHLNTLGAAPHLEELNLFLLESPIGGADVGMPVVDDRLDDLDELDDLHGLPEQSSSHQTSHGTPSATLGVFPSLHTLAITGFLTDIADVVRDTTQDLERLFLSVPSIQDEHEMILAMQAIASFCPRLSFITFDFFSADHPEWVNFDPLNQRPLEIHARHPRFAPNFLVLRIDGNGVVEPQILPDYI</sequence>
<dbReference type="InParanoid" id="A0A0C3BXB1"/>
<reference evidence="2 3" key="1">
    <citation type="submission" date="2014-04" db="EMBL/GenBank/DDBJ databases">
        <authorList>
            <consortium name="DOE Joint Genome Institute"/>
            <person name="Kuo A."/>
            <person name="Tarkka M."/>
            <person name="Buscot F."/>
            <person name="Kohler A."/>
            <person name="Nagy L.G."/>
            <person name="Floudas D."/>
            <person name="Copeland A."/>
            <person name="Barry K.W."/>
            <person name="Cichocki N."/>
            <person name="Veneault-Fourrey C."/>
            <person name="LaButti K."/>
            <person name="Lindquist E.A."/>
            <person name="Lipzen A."/>
            <person name="Lundell T."/>
            <person name="Morin E."/>
            <person name="Murat C."/>
            <person name="Sun H."/>
            <person name="Tunlid A."/>
            <person name="Henrissat B."/>
            <person name="Grigoriev I.V."/>
            <person name="Hibbett D.S."/>
            <person name="Martin F."/>
            <person name="Nordberg H.P."/>
            <person name="Cantor M.N."/>
            <person name="Hua S.X."/>
        </authorList>
    </citation>
    <scope>NUCLEOTIDE SEQUENCE [LARGE SCALE GENOMIC DNA]</scope>
    <source>
        <strain evidence="2 3">F 1598</strain>
    </source>
</reference>
<evidence type="ECO:0000313" key="2">
    <source>
        <dbReference type="EMBL" id="KIM91143.1"/>
    </source>
</evidence>
<organism evidence="2 3">
    <name type="scientific">Piloderma croceum (strain F 1598)</name>
    <dbReference type="NCBI Taxonomy" id="765440"/>
    <lineage>
        <taxon>Eukaryota</taxon>
        <taxon>Fungi</taxon>
        <taxon>Dikarya</taxon>
        <taxon>Basidiomycota</taxon>
        <taxon>Agaricomycotina</taxon>
        <taxon>Agaricomycetes</taxon>
        <taxon>Agaricomycetidae</taxon>
        <taxon>Atheliales</taxon>
        <taxon>Atheliaceae</taxon>
        <taxon>Piloderma</taxon>
    </lineage>
</organism>
<reference evidence="3" key="2">
    <citation type="submission" date="2015-01" db="EMBL/GenBank/DDBJ databases">
        <title>Evolutionary Origins and Diversification of the Mycorrhizal Mutualists.</title>
        <authorList>
            <consortium name="DOE Joint Genome Institute"/>
            <consortium name="Mycorrhizal Genomics Consortium"/>
            <person name="Kohler A."/>
            <person name="Kuo A."/>
            <person name="Nagy L.G."/>
            <person name="Floudas D."/>
            <person name="Copeland A."/>
            <person name="Barry K.W."/>
            <person name="Cichocki N."/>
            <person name="Veneault-Fourrey C."/>
            <person name="LaButti K."/>
            <person name="Lindquist E.A."/>
            <person name="Lipzen A."/>
            <person name="Lundell T."/>
            <person name="Morin E."/>
            <person name="Murat C."/>
            <person name="Riley R."/>
            <person name="Ohm R."/>
            <person name="Sun H."/>
            <person name="Tunlid A."/>
            <person name="Henrissat B."/>
            <person name="Grigoriev I.V."/>
            <person name="Hibbett D.S."/>
            <person name="Martin F."/>
        </authorList>
    </citation>
    <scope>NUCLEOTIDE SEQUENCE [LARGE SCALE GENOMIC DNA]</scope>
    <source>
        <strain evidence="3">F 1598</strain>
    </source>
</reference>
<evidence type="ECO:0000313" key="3">
    <source>
        <dbReference type="Proteomes" id="UP000054166"/>
    </source>
</evidence>
<evidence type="ECO:0000256" key="1">
    <source>
        <dbReference type="SAM" id="MobiDB-lite"/>
    </source>
</evidence>
<dbReference type="EMBL" id="KN832972">
    <property type="protein sequence ID" value="KIM91143.1"/>
    <property type="molecule type" value="Genomic_DNA"/>
</dbReference>
<dbReference type="AlphaFoldDB" id="A0A0C3BXB1"/>
<gene>
    <name evidence="2" type="ORF">PILCRDRAFT_1343</name>
</gene>
<feature type="compositionally biased region" description="Polar residues" evidence="1">
    <location>
        <begin position="299"/>
        <end position="312"/>
    </location>
</feature>